<feature type="region of interest" description="Disordered" evidence="2">
    <location>
        <begin position="1"/>
        <end position="37"/>
    </location>
</feature>
<evidence type="ECO:0000313" key="4">
    <source>
        <dbReference type="Proteomes" id="UP001183817"/>
    </source>
</evidence>
<comment type="catalytic activity">
    <reaction evidence="1">
        <text>9-ribosyl-trans-zeatin 5'-phosphate + H2O = trans-zeatin + D-ribose 5-phosphate</text>
        <dbReference type="Rhea" id="RHEA:48564"/>
        <dbReference type="ChEBI" id="CHEBI:15377"/>
        <dbReference type="ChEBI" id="CHEBI:16522"/>
        <dbReference type="ChEBI" id="CHEBI:78346"/>
        <dbReference type="ChEBI" id="CHEBI:87947"/>
        <dbReference type="EC" id="3.2.2.n1"/>
    </reaction>
</comment>
<dbReference type="SUPFAM" id="SSF102405">
    <property type="entry name" value="MCP/YpsA-like"/>
    <property type="match status" value="1"/>
</dbReference>
<dbReference type="NCBIfam" id="TIGR00730">
    <property type="entry name" value="Rossman fold protein, TIGR00730 family"/>
    <property type="match status" value="1"/>
</dbReference>
<dbReference type="Gene3D" id="3.40.50.450">
    <property type="match status" value="1"/>
</dbReference>
<sequence length="262" mass="28210">MHRQNSQSKSFDSLPDPARRKGSVVLRRSQAKTEQSDAYLLDTREDQDFTHSDPWRVLRIQSEFVEGFGALAGLGPAISVFGSARTPRGSERYNQAEKIGELIAAAGVAVITGGGPGAMEAANKGAVAAGGISVGLGIELPFETGLNEWVDLGINFRYFFARKTMFVKYSQGFIVLPGGYGTLDELFEALTLVQTEKVTGFPIVLVGIAYWSPLLEWLRNTVAVEGAISVSDLDLVHITDDVEEAVDIVVNSARPNGFVAGD</sequence>
<protein>
    <recommendedName>
        <fullName evidence="1">Cytokinin riboside 5'-monophosphate phosphoribohydrolase</fullName>
        <ecNumber evidence="1">3.2.2.n1</ecNumber>
    </recommendedName>
</protein>
<keyword evidence="1" id="KW-0378">Hydrolase</keyword>
<dbReference type="EMBL" id="JAVDYI010000001">
    <property type="protein sequence ID" value="MDR7360096.1"/>
    <property type="molecule type" value="Genomic_DNA"/>
</dbReference>
<keyword evidence="4" id="KW-1185">Reference proteome</keyword>
<dbReference type="EC" id="3.2.2.n1" evidence="1"/>
<dbReference type="RefSeq" id="WP_264270968.1">
    <property type="nucleotide sequence ID" value="NZ_BAAAWO010000001.1"/>
</dbReference>
<evidence type="ECO:0000313" key="3">
    <source>
        <dbReference type="EMBL" id="MDR7360096.1"/>
    </source>
</evidence>
<keyword evidence="1" id="KW-0203">Cytokinin biosynthesis</keyword>
<name>A0ABU2BP79_9MICC</name>
<gene>
    <name evidence="3" type="ORF">J2S64_003787</name>
</gene>
<organism evidence="3 4">
    <name type="scientific">Paeniglutamicibacter sulfureus</name>
    <dbReference type="NCBI Taxonomy" id="43666"/>
    <lineage>
        <taxon>Bacteria</taxon>
        <taxon>Bacillati</taxon>
        <taxon>Actinomycetota</taxon>
        <taxon>Actinomycetes</taxon>
        <taxon>Micrococcales</taxon>
        <taxon>Micrococcaceae</taxon>
        <taxon>Paeniglutamicibacter</taxon>
    </lineage>
</organism>
<accession>A0ABU2BP79</accession>
<comment type="similarity">
    <text evidence="1">Belongs to the LOG family.</text>
</comment>
<comment type="catalytic activity">
    <reaction evidence="1">
        <text>N(6)-(dimethylallyl)adenosine 5'-phosphate + H2O = N(6)-dimethylallyladenine + D-ribose 5-phosphate</text>
        <dbReference type="Rhea" id="RHEA:48560"/>
        <dbReference type="ChEBI" id="CHEBI:15377"/>
        <dbReference type="ChEBI" id="CHEBI:17660"/>
        <dbReference type="ChEBI" id="CHEBI:57526"/>
        <dbReference type="ChEBI" id="CHEBI:78346"/>
        <dbReference type="EC" id="3.2.2.n1"/>
    </reaction>
</comment>
<feature type="compositionally biased region" description="Polar residues" evidence="2">
    <location>
        <begin position="1"/>
        <end position="11"/>
    </location>
</feature>
<dbReference type="Pfam" id="PF03641">
    <property type="entry name" value="Lysine_decarbox"/>
    <property type="match status" value="1"/>
</dbReference>
<dbReference type="InterPro" id="IPR031100">
    <property type="entry name" value="LOG_fam"/>
</dbReference>
<dbReference type="PANTHER" id="PTHR43393">
    <property type="entry name" value="CYTOKININ RIBOSIDE 5'-MONOPHOSPHATE PHOSPHORIBOHYDROLASE"/>
    <property type="match status" value="1"/>
</dbReference>
<evidence type="ECO:0000256" key="1">
    <source>
        <dbReference type="RuleBase" id="RU363015"/>
    </source>
</evidence>
<dbReference type="InterPro" id="IPR052341">
    <property type="entry name" value="LOG_family_nucleotidases"/>
</dbReference>
<proteinExistence type="inferred from homology"/>
<dbReference type="InterPro" id="IPR005269">
    <property type="entry name" value="LOG"/>
</dbReference>
<dbReference type="Proteomes" id="UP001183817">
    <property type="component" value="Unassembled WGS sequence"/>
</dbReference>
<comment type="caution">
    <text evidence="3">The sequence shown here is derived from an EMBL/GenBank/DDBJ whole genome shotgun (WGS) entry which is preliminary data.</text>
</comment>
<dbReference type="PANTHER" id="PTHR43393:SF2">
    <property type="entry name" value="CYTOKININ RIBOSIDE 5'-MONOPHOSPHATE PHOSPHORIBOHYDROLASE"/>
    <property type="match status" value="1"/>
</dbReference>
<evidence type="ECO:0000256" key="2">
    <source>
        <dbReference type="SAM" id="MobiDB-lite"/>
    </source>
</evidence>
<reference evidence="3 4" key="1">
    <citation type="submission" date="2023-07" db="EMBL/GenBank/DDBJ databases">
        <title>Sequencing the genomes of 1000 actinobacteria strains.</title>
        <authorList>
            <person name="Klenk H.-P."/>
        </authorList>
    </citation>
    <scope>NUCLEOTIDE SEQUENCE [LARGE SCALE GENOMIC DNA]</scope>
    <source>
        <strain evidence="3 4">DSM 20167</strain>
    </source>
</reference>